<reference evidence="2 3" key="1">
    <citation type="submission" date="2019-02" db="EMBL/GenBank/DDBJ databases">
        <title>Pedobacter sp. RP-1-14 sp. nov., isolated from Arctic soil.</title>
        <authorList>
            <person name="Dahal R.H."/>
        </authorList>
    </citation>
    <scope>NUCLEOTIDE SEQUENCE [LARGE SCALE GENOMIC DNA]</scope>
    <source>
        <strain evidence="2 3">RP-1-14</strain>
    </source>
</reference>
<dbReference type="OrthoDB" id="981491at2"/>
<organism evidence="2 3">
    <name type="scientific">Pedobacter psychroterrae</name>
    <dbReference type="NCBI Taxonomy" id="2530453"/>
    <lineage>
        <taxon>Bacteria</taxon>
        <taxon>Pseudomonadati</taxon>
        <taxon>Bacteroidota</taxon>
        <taxon>Sphingobacteriia</taxon>
        <taxon>Sphingobacteriales</taxon>
        <taxon>Sphingobacteriaceae</taxon>
        <taxon>Pedobacter</taxon>
    </lineage>
</organism>
<feature type="transmembrane region" description="Helical" evidence="1">
    <location>
        <begin position="130"/>
        <end position="149"/>
    </location>
</feature>
<accession>A0A4R0NH81</accession>
<name>A0A4R0NH81_9SPHI</name>
<comment type="caution">
    <text evidence="2">The sequence shown here is derived from an EMBL/GenBank/DDBJ whole genome shotgun (WGS) entry which is preliminary data.</text>
</comment>
<dbReference type="RefSeq" id="WP_131597265.1">
    <property type="nucleotide sequence ID" value="NZ_SJSL01000005.1"/>
</dbReference>
<evidence type="ECO:0000313" key="3">
    <source>
        <dbReference type="Proteomes" id="UP000293347"/>
    </source>
</evidence>
<keyword evidence="1" id="KW-1133">Transmembrane helix</keyword>
<keyword evidence="3" id="KW-1185">Reference proteome</keyword>
<evidence type="ECO:0000313" key="2">
    <source>
        <dbReference type="EMBL" id="TCC99930.1"/>
    </source>
</evidence>
<keyword evidence="1" id="KW-0472">Membrane</keyword>
<proteinExistence type="predicted"/>
<sequence>MNTSWQKLLLPFFISGIGILAIIFMLFFFVETNEIQKALAKPPTFAEKSDKIKLPERITKWNDLYALEKFTLSNRYYHAQLLVRSRMLTLNLSFLTGITLAFIGAIFILGKFSETPTDMCAGSDKISLKILSGSPGIILSILGVILICFSISSKSTIDVTDAPTYIHSSSDDQNQHDLIENQRLTQAYYIDSAKKAAVDSIINSLK</sequence>
<keyword evidence="1" id="KW-0812">Transmembrane</keyword>
<dbReference type="Proteomes" id="UP000293347">
    <property type="component" value="Unassembled WGS sequence"/>
</dbReference>
<protein>
    <submittedName>
        <fullName evidence="2">Uncharacterized protein</fullName>
    </submittedName>
</protein>
<gene>
    <name evidence="2" type="ORF">EZ437_16970</name>
</gene>
<evidence type="ECO:0000256" key="1">
    <source>
        <dbReference type="SAM" id="Phobius"/>
    </source>
</evidence>
<feature type="transmembrane region" description="Helical" evidence="1">
    <location>
        <begin position="88"/>
        <end position="110"/>
    </location>
</feature>
<feature type="transmembrane region" description="Helical" evidence="1">
    <location>
        <begin position="12"/>
        <end position="30"/>
    </location>
</feature>
<dbReference type="EMBL" id="SJSL01000005">
    <property type="protein sequence ID" value="TCC99930.1"/>
    <property type="molecule type" value="Genomic_DNA"/>
</dbReference>
<dbReference type="AlphaFoldDB" id="A0A4R0NH81"/>